<evidence type="ECO:0000256" key="3">
    <source>
        <dbReference type="ARBA" id="ARBA00022485"/>
    </source>
</evidence>
<dbReference type="NCBIfam" id="TIGR01409">
    <property type="entry name" value="TAT_signal_seq"/>
    <property type="match status" value="1"/>
</dbReference>
<dbReference type="InterPro" id="IPR019546">
    <property type="entry name" value="TAT_signal_bac_arc"/>
</dbReference>
<keyword evidence="6" id="KW-0677">Repeat</keyword>
<dbReference type="PROSITE" id="PS00198">
    <property type="entry name" value="4FE4S_FER_1"/>
    <property type="match status" value="1"/>
</dbReference>
<evidence type="ECO:0000313" key="13">
    <source>
        <dbReference type="Proteomes" id="UP000076394"/>
    </source>
</evidence>
<reference evidence="12 13" key="1">
    <citation type="submission" date="2015-03" db="EMBL/GenBank/DDBJ databases">
        <title>Genomic characterization of Dehalococcoides mccartyi strain 11a5, an unusal plasmid-containing chloroethene dechlorinator.</title>
        <authorList>
            <person name="Zhao S."/>
            <person name="Ding C."/>
            <person name="He J."/>
        </authorList>
    </citation>
    <scope>NUCLEOTIDE SEQUENCE [LARGE SCALE GENOMIC DNA]</scope>
    <source>
        <strain evidence="12 13">11a5</strain>
        <plasmid evidence="13">Plasmid pdhc6</plasmid>
    </source>
</reference>
<sequence>MSNFHSIVSRRDFMKALGLAGAGVGTTTAVAPVFRDLDEVISTSAESDYANPWWVKEVDQPTTEIDWNKLQRFQKGSYNNFTAHLTTEEVKAIQVKTKQESIARMTSSSKPGQTLRDNAIKMGGWAGVRYRMTLPNLTKDLVEGWNTVPTPEMLGVPKWQGTPEEASNMITQALRFFGASSVSFAEINENTRKMIWAQMPQGTYPDITFEEAPKPSFNSVSNKVIIPDTGIYAVVHTVRQSLDTSSRVGYLSDGAAGQAYDNCDIAQWRLQAFLKVLGYFSVSQNIQGNGPIVGWGVMSGLGEQGRLAHLITPGWGPMIRQSTMNIVNLPVAPKKPIDFGARKFCITCKKCADLCPSGALSKETELTWDIVKPYDSVKPNLFNNPGLNNWPFDHFKCNRYWNESDTYCGVCQAVCVFSKDDASSVHEIVKATLAKTTMLNSFFVNMDKGFGYGLKPEDTIEEWWTNSFPVNGIHYDNDAYYN</sequence>
<evidence type="ECO:0000256" key="10">
    <source>
        <dbReference type="ARBA" id="ARBA00029374"/>
    </source>
</evidence>
<evidence type="ECO:0000256" key="5">
    <source>
        <dbReference type="ARBA" id="ARBA00022729"/>
    </source>
</evidence>
<dbReference type="PANTHER" id="PTHR42827:SF1">
    <property type="entry name" value="IRON-SULFUR CLUSTER-BINDING PROTEIN"/>
    <property type="match status" value="1"/>
</dbReference>
<evidence type="ECO:0000256" key="2">
    <source>
        <dbReference type="ARBA" id="ARBA00022475"/>
    </source>
</evidence>
<keyword evidence="8" id="KW-0411">Iron-sulfur</keyword>
<evidence type="ECO:0000256" key="1">
    <source>
        <dbReference type="ARBA" id="ARBA00004236"/>
    </source>
</evidence>
<evidence type="ECO:0000256" key="8">
    <source>
        <dbReference type="ARBA" id="ARBA00023014"/>
    </source>
</evidence>
<comment type="cofactor">
    <cofactor evidence="10">
        <name>corrinoid</name>
        <dbReference type="ChEBI" id="CHEBI:33913"/>
    </cofactor>
</comment>
<organism evidence="12 13">
    <name type="scientific">Dehalococcoides mccartyi</name>
    <dbReference type="NCBI Taxonomy" id="61435"/>
    <lineage>
        <taxon>Bacteria</taxon>
        <taxon>Bacillati</taxon>
        <taxon>Chloroflexota</taxon>
        <taxon>Dehalococcoidia</taxon>
        <taxon>Dehalococcoidales</taxon>
        <taxon>Dehalococcoidaceae</taxon>
        <taxon>Dehalococcoides</taxon>
    </lineage>
</organism>
<dbReference type="GO" id="GO:0046872">
    <property type="term" value="F:metal ion binding"/>
    <property type="evidence" value="ECO:0007669"/>
    <property type="project" value="UniProtKB-KW"/>
</dbReference>
<evidence type="ECO:0000256" key="4">
    <source>
        <dbReference type="ARBA" id="ARBA00022723"/>
    </source>
</evidence>
<dbReference type="Gene3D" id="3.30.70.20">
    <property type="match status" value="1"/>
</dbReference>
<evidence type="ECO:0000256" key="9">
    <source>
        <dbReference type="ARBA" id="ARBA00023136"/>
    </source>
</evidence>
<comment type="subcellular location">
    <subcellularLocation>
        <location evidence="1">Cell membrane</location>
    </subcellularLocation>
</comment>
<dbReference type="RefSeq" id="WP_034375880.1">
    <property type="nucleotide sequence ID" value="NZ_CP011128.1"/>
</dbReference>
<dbReference type="InterPro" id="IPR017896">
    <property type="entry name" value="4Fe4S_Fe-S-bd"/>
</dbReference>
<protein>
    <submittedName>
        <fullName evidence="12">Reductive dehalogenase</fullName>
    </submittedName>
</protein>
<dbReference type="InterPro" id="IPR017900">
    <property type="entry name" value="4Fe4S_Fe_S_CS"/>
</dbReference>
<dbReference type="InterPro" id="IPR028894">
    <property type="entry name" value="RDH_dom"/>
</dbReference>
<dbReference type="OrthoDB" id="158300at2"/>
<dbReference type="PANTHER" id="PTHR42827">
    <property type="entry name" value="IRON-SULFUR CLUSTER-BINDING PROTEIN-RELATED"/>
    <property type="match status" value="1"/>
</dbReference>
<dbReference type="PATRIC" id="fig|61435.8.peg.1594"/>
<keyword evidence="5" id="KW-0732">Signal</keyword>
<evidence type="ECO:0000256" key="7">
    <source>
        <dbReference type="ARBA" id="ARBA00023004"/>
    </source>
</evidence>
<dbReference type="EMBL" id="CP011128">
    <property type="protein sequence ID" value="AMU87435.1"/>
    <property type="molecule type" value="Genomic_DNA"/>
</dbReference>
<dbReference type="NCBIfam" id="TIGR02486">
    <property type="entry name" value="RDH"/>
    <property type="match status" value="1"/>
</dbReference>
<keyword evidence="7" id="KW-0408">Iron</keyword>
<keyword evidence="9" id="KW-0472">Membrane</keyword>
<keyword evidence="12" id="KW-0614">Plasmid</keyword>
<feature type="domain" description="4Fe-4S ferredoxin-type" evidence="11">
    <location>
        <begin position="335"/>
        <end position="365"/>
    </location>
</feature>
<gene>
    <name evidence="12" type="primary">rdhA</name>
    <name evidence="12" type="ORF">Dm11a5_p001</name>
</gene>
<dbReference type="PROSITE" id="PS51318">
    <property type="entry name" value="TAT"/>
    <property type="match status" value="1"/>
</dbReference>
<dbReference type="GO" id="GO:0005886">
    <property type="term" value="C:plasma membrane"/>
    <property type="evidence" value="ECO:0007669"/>
    <property type="project" value="UniProtKB-SubCell"/>
</dbReference>
<dbReference type="InterPro" id="IPR006311">
    <property type="entry name" value="TAT_signal"/>
</dbReference>
<evidence type="ECO:0000256" key="6">
    <source>
        <dbReference type="ARBA" id="ARBA00022737"/>
    </source>
</evidence>
<keyword evidence="3" id="KW-0004">4Fe-4S</keyword>
<geneLocation type="plasmid" evidence="13">
    <name>pdhc6</name>
</geneLocation>
<dbReference type="InterPro" id="IPR012832">
    <property type="entry name" value="RDH"/>
</dbReference>
<evidence type="ECO:0000313" key="12">
    <source>
        <dbReference type="EMBL" id="AMU87435.1"/>
    </source>
</evidence>
<keyword evidence="2" id="KW-1003">Cell membrane</keyword>
<dbReference type="Pfam" id="PF13484">
    <property type="entry name" value="Fer4_16"/>
    <property type="match status" value="1"/>
</dbReference>
<dbReference type="GO" id="GO:0051539">
    <property type="term" value="F:4 iron, 4 sulfur cluster binding"/>
    <property type="evidence" value="ECO:0007669"/>
    <property type="project" value="UniProtKB-KW"/>
</dbReference>
<name>A0A142VDZ4_9CHLR</name>
<accession>A0A142VDZ4</accession>
<evidence type="ECO:0000259" key="11">
    <source>
        <dbReference type="PROSITE" id="PS51379"/>
    </source>
</evidence>
<dbReference type="Proteomes" id="UP000076394">
    <property type="component" value="Plasmid pdhc6"/>
</dbReference>
<dbReference type="PROSITE" id="PS51379">
    <property type="entry name" value="4FE4S_FER_2"/>
    <property type="match status" value="1"/>
</dbReference>
<dbReference type="Pfam" id="PF13486">
    <property type="entry name" value="Dehalogenase"/>
    <property type="match status" value="1"/>
</dbReference>
<dbReference type="SUPFAM" id="SSF54862">
    <property type="entry name" value="4Fe-4S ferredoxins"/>
    <property type="match status" value="1"/>
</dbReference>
<keyword evidence="4" id="KW-0479">Metal-binding</keyword>
<dbReference type="AlphaFoldDB" id="A0A142VDZ4"/>
<proteinExistence type="predicted"/>